<gene>
    <name evidence="2" type="ORF">OVN521_LOCUS29201</name>
</gene>
<evidence type="ECO:0000313" key="2">
    <source>
        <dbReference type="EMBL" id="CAF4254425.1"/>
    </source>
</evidence>
<feature type="region of interest" description="Disordered" evidence="1">
    <location>
        <begin position="365"/>
        <end position="387"/>
    </location>
</feature>
<comment type="caution">
    <text evidence="2">The sequence shown here is derived from an EMBL/GenBank/DDBJ whole genome shotgun (WGS) entry which is preliminary data.</text>
</comment>
<accession>A0A820F148</accession>
<dbReference type="SUPFAM" id="SSF50978">
    <property type="entry name" value="WD40 repeat-like"/>
    <property type="match status" value="1"/>
</dbReference>
<dbReference type="AlphaFoldDB" id="A0A820F148"/>
<keyword evidence="3" id="KW-1185">Reference proteome</keyword>
<dbReference type="EMBL" id="CAJOBG010008902">
    <property type="protein sequence ID" value="CAF4254425.1"/>
    <property type="molecule type" value="Genomic_DNA"/>
</dbReference>
<evidence type="ECO:0000313" key="3">
    <source>
        <dbReference type="Proteomes" id="UP000663866"/>
    </source>
</evidence>
<sequence length="525" mass="59763">YLFLCSMENGVIQAYHATQASEAYKTMPAFPRTNEVIRSVQLLNKTVITLDSSKRELTSWTYQHSSSVESTRFYLDDIIINEYAIASSAINLEIVYVLVLTNNHWIEIYPSKSLKHEPLFSLHLRCSVKVHSTPNGNFFILTNKGSIYFIKQKITGDKEITFEQTAQAQLNISCSMMLSSVLILNELECFIVFADNAQSMTIWTTEKIINTLIASQVDLNKSNDNGSVQLTPFDEVDKFCLRQDCLAAYNNGKTHLNLHNVRSYTCYEPIQLENECIQLCLNQSATYVFALAKPRILFMYRINDCKQLAKLFVYDFVSFMTADNEFLVLTLNDRRLLTLMIADPDDPTVQTRIQSLPSRTHLTVNDEEELGSDKEEDVDEVTKNSTNKKNVKTKAEHLVSPISLYRCVTRFNGRHSLAKMSNDYEILKKVGSAWSGNSDSIDIIQLVNDSDQEDHDDDNDVQTTDLINRVEDQQQSMEVALNDIRQKRLEYDRQQIKGVQFSNVGDGNLKVVNNSSVTSSTCILT</sequence>
<dbReference type="Proteomes" id="UP000663866">
    <property type="component" value="Unassembled WGS sequence"/>
</dbReference>
<evidence type="ECO:0000256" key="1">
    <source>
        <dbReference type="SAM" id="MobiDB-lite"/>
    </source>
</evidence>
<proteinExistence type="predicted"/>
<feature type="compositionally biased region" description="Acidic residues" evidence="1">
    <location>
        <begin position="365"/>
        <end position="379"/>
    </location>
</feature>
<protein>
    <submittedName>
        <fullName evidence="2">Uncharacterized protein</fullName>
    </submittedName>
</protein>
<name>A0A820F148_9BILA</name>
<dbReference type="InterPro" id="IPR036322">
    <property type="entry name" value="WD40_repeat_dom_sf"/>
</dbReference>
<reference evidence="2" key="1">
    <citation type="submission" date="2021-02" db="EMBL/GenBank/DDBJ databases">
        <authorList>
            <person name="Nowell W R."/>
        </authorList>
    </citation>
    <scope>NUCLEOTIDE SEQUENCE</scope>
</reference>
<feature type="non-terminal residue" evidence="2">
    <location>
        <position position="1"/>
    </location>
</feature>
<organism evidence="2 3">
    <name type="scientific">Rotaria magnacalcarata</name>
    <dbReference type="NCBI Taxonomy" id="392030"/>
    <lineage>
        <taxon>Eukaryota</taxon>
        <taxon>Metazoa</taxon>
        <taxon>Spiralia</taxon>
        <taxon>Gnathifera</taxon>
        <taxon>Rotifera</taxon>
        <taxon>Eurotatoria</taxon>
        <taxon>Bdelloidea</taxon>
        <taxon>Philodinida</taxon>
        <taxon>Philodinidae</taxon>
        <taxon>Rotaria</taxon>
    </lineage>
</organism>